<name>A0A7S3E3L1_9CHLO</name>
<protein>
    <submittedName>
        <fullName evidence="2">Uncharacterized protein</fullName>
    </submittedName>
</protein>
<feature type="chain" id="PRO_5030851318" evidence="1">
    <location>
        <begin position="26"/>
        <end position="232"/>
    </location>
</feature>
<feature type="signal peptide" evidence="1">
    <location>
        <begin position="1"/>
        <end position="25"/>
    </location>
</feature>
<organism evidence="2">
    <name type="scientific">Chloropicon laureae</name>
    <dbReference type="NCBI Taxonomy" id="464258"/>
    <lineage>
        <taxon>Eukaryota</taxon>
        <taxon>Viridiplantae</taxon>
        <taxon>Chlorophyta</taxon>
        <taxon>Chloropicophyceae</taxon>
        <taxon>Chloropicales</taxon>
        <taxon>Chloropicaceae</taxon>
        <taxon>Chloropicon</taxon>
    </lineage>
</organism>
<accession>A0A7S3E3L1</accession>
<dbReference type="PROSITE" id="PS51257">
    <property type="entry name" value="PROKAR_LIPOPROTEIN"/>
    <property type="match status" value="1"/>
</dbReference>
<dbReference type="EMBL" id="HBHU01010122">
    <property type="protein sequence ID" value="CAE0023711.1"/>
    <property type="molecule type" value="Transcribed_RNA"/>
</dbReference>
<dbReference type="AlphaFoldDB" id="A0A7S3E3L1"/>
<evidence type="ECO:0000256" key="1">
    <source>
        <dbReference type="SAM" id="SignalP"/>
    </source>
</evidence>
<sequence length="232" mass="26286">MKLNMSLIAMAVLACLMSSTQVAEANTRRSLLDHHRYPQSLLNLSPKFFDPVGQCNLDEYEGTLETEWFVPLENLVTYPCSKGYLSNLGANTQLLKDLKNDISKQGWDMGTAKKCGDKCDIVNNLVVSGDLLEETFHQRSFLSLLQSKPRYSEELFYFCNNDPNKGPLGVLNQLWDAKKDPVEQPRGNRNACECGQFMVEGKMVDFEYGCSKCIGEVNYKVKKCYDYEPSSK</sequence>
<proteinExistence type="predicted"/>
<reference evidence="2" key="1">
    <citation type="submission" date="2021-01" db="EMBL/GenBank/DDBJ databases">
        <authorList>
            <person name="Corre E."/>
            <person name="Pelletier E."/>
            <person name="Niang G."/>
            <person name="Scheremetjew M."/>
            <person name="Finn R."/>
            <person name="Kale V."/>
            <person name="Holt S."/>
            <person name="Cochrane G."/>
            <person name="Meng A."/>
            <person name="Brown T."/>
            <person name="Cohen L."/>
        </authorList>
    </citation>
    <scope>NUCLEOTIDE SEQUENCE</scope>
    <source>
        <strain evidence="2">RCC856</strain>
    </source>
</reference>
<evidence type="ECO:0000313" key="2">
    <source>
        <dbReference type="EMBL" id="CAE0023711.1"/>
    </source>
</evidence>
<gene>
    <name evidence="2" type="ORF">CLAU1311_LOCUS6603</name>
</gene>
<keyword evidence="1" id="KW-0732">Signal</keyword>